<keyword evidence="3 6" id="KW-0812">Transmembrane</keyword>
<reference evidence="8" key="1">
    <citation type="journal article" date="2019" name="Int. J. Syst. Evol. Microbiol.">
        <title>The Global Catalogue of Microorganisms (GCM) 10K type strain sequencing project: providing services to taxonomists for standard genome sequencing and annotation.</title>
        <authorList>
            <consortium name="The Broad Institute Genomics Platform"/>
            <consortium name="The Broad Institute Genome Sequencing Center for Infectious Disease"/>
            <person name="Wu L."/>
            <person name="Ma J."/>
        </authorList>
    </citation>
    <scope>NUCLEOTIDE SEQUENCE [LARGE SCALE GENOMIC DNA]</scope>
    <source>
        <strain evidence="8">KCTC 23314</strain>
    </source>
</reference>
<keyword evidence="4 6" id="KW-1133">Transmembrane helix</keyword>
<evidence type="ECO:0000256" key="3">
    <source>
        <dbReference type="ARBA" id="ARBA00022692"/>
    </source>
</evidence>
<feature type="transmembrane region" description="Helical" evidence="6">
    <location>
        <begin position="20"/>
        <end position="39"/>
    </location>
</feature>
<evidence type="ECO:0000313" key="7">
    <source>
        <dbReference type="EMBL" id="GHD00965.1"/>
    </source>
</evidence>
<evidence type="ECO:0000256" key="5">
    <source>
        <dbReference type="ARBA" id="ARBA00023136"/>
    </source>
</evidence>
<feature type="transmembrane region" description="Helical" evidence="6">
    <location>
        <begin position="119"/>
        <end position="138"/>
    </location>
</feature>
<evidence type="ECO:0000256" key="6">
    <source>
        <dbReference type="SAM" id="Phobius"/>
    </source>
</evidence>
<evidence type="ECO:0000313" key="8">
    <source>
        <dbReference type="Proteomes" id="UP000626210"/>
    </source>
</evidence>
<comment type="similarity">
    <text evidence="2">Belongs to the TspO/BZRP family.</text>
</comment>
<comment type="caution">
    <text evidence="7">The sequence shown here is derived from an EMBL/GenBank/DDBJ whole genome shotgun (WGS) entry which is preliminary data.</text>
</comment>
<dbReference type="InterPro" id="IPR004307">
    <property type="entry name" value="TspO_MBR"/>
</dbReference>
<keyword evidence="5 6" id="KW-0472">Membrane</keyword>
<feature type="transmembrane region" description="Helical" evidence="6">
    <location>
        <begin position="93"/>
        <end position="113"/>
    </location>
</feature>
<dbReference type="PANTHER" id="PTHR10057">
    <property type="entry name" value="PERIPHERAL-TYPE BENZODIAZEPINE RECEPTOR"/>
    <property type="match status" value="1"/>
</dbReference>
<dbReference type="Gene3D" id="1.20.1260.100">
    <property type="entry name" value="TspO/MBR protein"/>
    <property type="match status" value="1"/>
</dbReference>
<accession>A0ABQ3GEA4</accession>
<evidence type="ECO:0000256" key="4">
    <source>
        <dbReference type="ARBA" id="ARBA00022989"/>
    </source>
</evidence>
<protein>
    <submittedName>
        <fullName evidence="7">Tryptophan-rich sensory protein</fullName>
    </submittedName>
</protein>
<gene>
    <name evidence="7" type="primary">tspO</name>
    <name evidence="7" type="ORF">GCM10007320_58980</name>
</gene>
<evidence type="ECO:0000256" key="2">
    <source>
        <dbReference type="ARBA" id="ARBA00007524"/>
    </source>
</evidence>
<dbReference type="PIRSF" id="PIRSF005859">
    <property type="entry name" value="PBR"/>
    <property type="match status" value="1"/>
</dbReference>
<dbReference type="CDD" id="cd15904">
    <property type="entry name" value="TSPO_MBR"/>
    <property type="match status" value="1"/>
</dbReference>
<feature type="transmembrane region" description="Helical" evidence="6">
    <location>
        <begin position="59"/>
        <end position="81"/>
    </location>
</feature>
<feature type="transmembrane region" description="Helical" evidence="6">
    <location>
        <begin position="145"/>
        <end position="166"/>
    </location>
</feature>
<dbReference type="Proteomes" id="UP000626210">
    <property type="component" value="Unassembled WGS sequence"/>
</dbReference>
<dbReference type="InterPro" id="IPR038330">
    <property type="entry name" value="TspO/MBR-related_sf"/>
</dbReference>
<dbReference type="Pfam" id="PF03073">
    <property type="entry name" value="TspO_MBR"/>
    <property type="match status" value="1"/>
</dbReference>
<dbReference type="PANTHER" id="PTHR10057:SF0">
    <property type="entry name" value="TRANSLOCATOR PROTEIN"/>
    <property type="match status" value="1"/>
</dbReference>
<name>A0ABQ3GEA4_9BURK</name>
<organism evidence="7 8">
    <name type="scientific">Pseudorhodoferax aquiterrae</name>
    <dbReference type="NCBI Taxonomy" id="747304"/>
    <lineage>
        <taxon>Bacteria</taxon>
        <taxon>Pseudomonadati</taxon>
        <taxon>Pseudomonadota</taxon>
        <taxon>Betaproteobacteria</taxon>
        <taxon>Burkholderiales</taxon>
        <taxon>Comamonadaceae</taxon>
    </lineage>
</organism>
<proteinExistence type="inferred from homology"/>
<dbReference type="RefSeq" id="WP_189690449.1">
    <property type="nucleotide sequence ID" value="NZ_BMYK01000033.1"/>
</dbReference>
<comment type="subcellular location">
    <subcellularLocation>
        <location evidence="1">Membrane</location>
        <topology evidence="1">Multi-pass membrane protein</topology>
    </subcellularLocation>
</comment>
<dbReference type="EMBL" id="BMYK01000033">
    <property type="protein sequence ID" value="GHD00965.1"/>
    <property type="molecule type" value="Genomic_DNA"/>
</dbReference>
<sequence length="173" mass="18827">MAASSSLSLTQGTRPERPWLGLMGWLVLCFAVAAVGAFASRNAPGFYAALERPAWAPPASVFGPVWTVLYALMAVAAWQVWRLRGWAGAGMVLGLFVAQLAANGLWSWLFFGWRLGGPALADIALLWLLLAATLVGFWRIRRSAGLLLLPYLAWVSFAAALNWSVWQRNPGLL</sequence>
<evidence type="ECO:0000256" key="1">
    <source>
        <dbReference type="ARBA" id="ARBA00004141"/>
    </source>
</evidence>
<keyword evidence="8" id="KW-1185">Reference proteome</keyword>